<evidence type="ECO:0000313" key="2">
    <source>
        <dbReference type="EMBL" id="KAA8583175.1"/>
    </source>
</evidence>
<evidence type="ECO:0000313" key="3">
    <source>
        <dbReference type="Proteomes" id="UP000327493"/>
    </source>
</evidence>
<gene>
    <name evidence="2" type="ORF">FQN60_015721</name>
</gene>
<keyword evidence="3" id="KW-1185">Reference proteome</keyword>
<accession>A0A5J5CRG4</accession>
<feature type="compositionally biased region" description="Gly residues" evidence="1">
    <location>
        <begin position="352"/>
        <end position="363"/>
    </location>
</feature>
<comment type="caution">
    <text evidence="2">The sequence shown here is derived from an EMBL/GenBank/DDBJ whole genome shotgun (WGS) entry which is preliminary data.</text>
</comment>
<dbReference type="EMBL" id="VOFY01000018">
    <property type="protein sequence ID" value="KAA8583175.1"/>
    <property type="molecule type" value="Genomic_DNA"/>
</dbReference>
<organism evidence="2 3">
    <name type="scientific">Etheostoma spectabile</name>
    <name type="common">orangethroat darter</name>
    <dbReference type="NCBI Taxonomy" id="54343"/>
    <lineage>
        <taxon>Eukaryota</taxon>
        <taxon>Metazoa</taxon>
        <taxon>Chordata</taxon>
        <taxon>Craniata</taxon>
        <taxon>Vertebrata</taxon>
        <taxon>Euteleostomi</taxon>
        <taxon>Actinopterygii</taxon>
        <taxon>Neopterygii</taxon>
        <taxon>Teleostei</taxon>
        <taxon>Neoteleostei</taxon>
        <taxon>Acanthomorphata</taxon>
        <taxon>Eupercaria</taxon>
        <taxon>Perciformes</taxon>
        <taxon>Percoidei</taxon>
        <taxon>Percidae</taxon>
        <taxon>Etheostomatinae</taxon>
        <taxon>Etheostoma</taxon>
    </lineage>
</organism>
<dbReference type="PANTHER" id="PTHR34488">
    <property type="entry name" value="SI:CH211-245H14.1-RELATED"/>
    <property type="match status" value="1"/>
</dbReference>
<reference evidence="2 3" key="1">
    <citation type="submission" date="2019-08" db="EMBL/GenBank/DDBJ databases">
        <title>A chromosome-level genome assembly, high-density linkage maps, and genome scans reveal the genomic architecture of hybrid incompatibilities underlying speciation via character displacement in darters (Percidae: Etheostominae).</title>
        <authorList>
            <person name="Moran R.L."/>
            <person name="Catchen J.M."/>
            <person name="Fuller R.C."/>
        </authorList>
    </citation>
    <scope>NUCLEOTIDE SEQUENCE [LARGE SCALE GENOMIC DNA]</scope>
    <source>
        <strain evidence="2">EspeVRDwgs_2016</strain>
        <tissue evidence="2">Muscle</tissue>
    </source>
</reference>
<dbReference type="Proteomes" id="UP000327493">
    <property type="component" value="Chromosome 18"/>
</dbReference>
<proteinExistence type="predicted"/>
<feature type="region of interest" description="Disordered" evidence="1">
    <location>
        <begin position="344"/>
        <end position="371"/>
    </location>
</feature>
<dbReference type="PANTHER" id="PTHR34488:SF1">
    <property type="entry name" value="SI:CH211-245H14.1-RELATED"/>
    <property type="match status" value="1"/>
</dbReference>
<name>A0A5J5CRG4_9PERO</name>
<dbReference type="AlphaFoldDB" id="A0A5J5CRG4"/>
<evidence type="ECO:0000256" key="1">
    <source>
        <dbReference type="SAM" id="MobiDB-lite"/>
    </source>
</evidence>
<sequence length="389" mass="43517">MSRLLGEIRRSNKTAADVLEKADLRTDSEIQSLTREELRDLFPEHKHFKLRRTIYDIIHKQKPIGVILSELKEFIPRESFRTALTNNGVLVDYLCILKDIKTQINNVQSFLDAHLAVLEEFSKNPPDQETVSCNPVKLPNGQPDGRSQGALGTGTSDTSGQMMLHTGPTGGYPQGPQRPNTSDTFGPAERYNSPTDVSPQGRQVTLEYKMIVSGKTFNAHQQLMEKVQEQVQDQVRLIESSQDYKITFVFCPICSRVASDVEAAMTDVKDDKPVILVLMHHTRESKYTTPMRTWSAYANVVLHVNVFYHETTHGLLKNQQNDAAVTQMQNKLLEHFLPQGEYSSGNAQGVGANRGGSTSGRVGGNNRPSEAYSNNSVLSRFWGWSGHDK</sequence>
<protein>
    <submittedName>
        <fullName evidence="2">Uncharacterized protein</fullName>
    </submittedName>
</protein>
<feature type="region of interest" description="Disordered" evidence="1">
    <location>
        <begin position="125"/>
        <end position="199"/>
    </location>
</feature>